<dbReference type="Gene3D" id="3.40.50.300">
    <property type="entry name" value="P-loop containing nucleotide triphosphate hydrolases"/>
    <property type="match status" value="1"/>
</dbReference>
<sequence>MGNCIRSVIRRLRRNRGTEKTIILLIVGLDNAGKSLILNHISGDPDRNVLPTMGFRTVSLKHNSYSVKIYDLGGSSQIRALWPKYYNDDLNGAIDELDLVENLDVEHAANAMKCPTRVETCSCIYDKEQSKSNTMGIRNGYKTYFMQMAVGYHNKELCCSE</sequence>
<feature type="binding site" evidence="3">
    <location>
        <position position="74"/>
    </location>
    <ligand>
        <name>GTP</name>
        <dbReference type="ChEBI" id="CHEBI:37565"/>
    </ligand>
</feature>
<dbReference type="InterPro" id="IPR006689">
    <property type="entry name" value="Small_GTPase_ARF/SAR"/>
</dbReference>
<evidence type="ECO:0000256" key="4">
    <source>
        <dbReference type="PIRSR" id="PIRSR606689-2"/>
    </source>
</evidence>
<dbReference type="PANTHER" id="PTHR46090:SF2">
    <property type="entry name" value="ADP-RIBOSYLATION FACTOR-LIKE PROTEIN 13B"/>
    <property type="match status" value="1"/>
</dbReference>
<feature type="binding site" evidence="3">
    <location>
        <begin position="28"/>
        <end position="35"/>
    </location>
    <ligand>
        <name>GTP</name>
        <dbReference type="ChEBI" id="CHEBI:37565"/>
    </ligand>
</feature>
<dbReference type="Proteomes" id="UP000036403">
    <property type="component" value="Unassembled WGS sequence"/>
</dbReference>
<dbReference type="Pfam" id="PF00025">
    <property type="entry name" value="Arf"/>
    <property type="match status" value="1"/>
</dbReference>
<dbReference type="InterPro" id="IPR027417">
    <property type="entry name" value="P-loop_NTPase"/>
</dbReference>
<name>A0A0J7KST2_LASNI</name>
<keyword evidence="6" id="KW-1185">Reference proteome</keyword>
<keyword evidence="4" id="KW-0460">Magnesium</keyword>
<feature type="binding site" evidence="4">
    <location>
        <position position="52"/>
    </location>
    <ligand>
        <name>Mg(2+)</name>
        <dbReference type="ChEBI" id="CHEBI:18420"/>
    </ligand>
</feature>
<dbReference type="GO" id="GO:0003924">
    <property type="term" value="F:GTPase activity"/>
    <property type="evidence" value="ECO:0007669"/>
    <property type="project" value="InterPro"/>
</dbReference>
<gene>
    <name evidence="5" type="ORF">RF55_6445</name>
</gene>
<evidence type="ECO:0000256" key="1">
    <source>
        <dbReference type="ARBA" id="ARBA00022741"/>
    </source>
</evidence>
<evidence type="ECO:0000313" key="6">
    <source>
        <dbReference type="Proteomes" id="UP000036403"/>
    </source>
</evidence>
<dbReference type="AlphaFoldDB" id="A0A0J7KST2"/>
<accession>A0A0J7KST2</accession>
<dbReference type="GO" id="GO:0046872">
    <property type="term" value="F:metal ion binding"/>
    <property type="evidence" value="ECO:0007669"/>
    <property type="project" value="UniProtKB-KW"/>
</dbReference>
<keyword evidence="1 3" id="KW-0547">Nucleotide-binding</keyword>
<evidence type="ECO:0000256" key="2">
    <source>
        <dbReference type="ARBA" id="ARBA00023134"/>
    </source>
</evidence>
<proteinExistence type="predicted"/>
<protein>
    <submittedName>
        <fullName evidence="5">Adp-ribosylation factor-like protein 13b-like protein</fullName>
    </submittedName>
</protein>
<dbReference type="STRING" id="67767.A0A0J7KST2"/>
<dbReference type="GO" id="GO:0005525">
    <property type="term" value="F:GTP binding"/>
    <property type="evidence" value="ECO:0007669"/>
    <property type="project" value="UniProtKB-KW"/>
</dbReference>
<feature type="binding site" evidence="4">
    <location>
        <position position="35"/>
    </location>
    <ligand>
        <name>Mg(2+)</name>
        <dbReference type="ChEBI" id="CHEBI:18420"/>
    </ligand>
</feature>
<dbReference type="SUPFAM" id="SSF52540">
    <property type="entry name" value="P-loop containing nucleoside triphosphate hydrolases"/>
    <property type="match status" value="1"/>
</dbReference>
<dbReference type="OrthoDB" id="14717at2759"/>
<keyword evidence="2 3" id="KW-0342">GTP-binding</keyword>
<dbReference type="InterPro" id="IPR051995">
    <property type="entry name" value="Ciliary_GTPase"/>
</dbReference>
<dbReference type="EMBL" id="LBMM01003504">
    <property type="protein sequence ID" value="KMQ93457.1"/>
    <property type="molecule type" value="Genomic_DNA"/>
</dbReference>
<dbReference type="PaxDb" id="67767-A0A0J7KST2"/>
<organism evidence="5 6">
    <name type="scientific">Lasius niger</name>
    <name type="common">Black garden ant</name>
    <dbReference type="NCBI Taxonomy" id="67767"/>
    <lineage>
        <taxon>Eukaryota</taxon>
        <taxon>Metazoa</taxon>
        <taxon>Ecdysozoa</taxon>
        <taxon>Arthropoda</taxon>
        <taxon>Hexapoda</taxon>
        <taxon>Insecta</taxon>
        <taxon>Pterygota</taxon>
        <taxon>Neoptera</taxon>
        <taxon>Endopterygota</taxon>
        <taxon>Hymenoptera</taxon>
        <taxon>Apocrita</taxon>
        <taxon>Aculeata</taxon>
        <taxon>Formicoidea</taxon>
        <taxon>Formicidae</taxon>
        <taxon>Formicinae</taxon>
        <taxon>Lasius</taxon>
        <taxon>Lasius</taxon>
    </lineage>
</organism>
<dbReference type="PANTHER" id="PTHR46090">
    <property type="entry name" value="ADP-RIBOSYLATION FACTOR-LIKE PROTEIN 13B"/>
    <property type="match status" value="1"/>
</dbReference>
<evidence type="ECO:0000313" key="5">
    <source>
        <dbReference type="EMBL" id="KMQ93457.1"/>
    </source>
</evidence>
<evidence type="ECO:0000256" key="3">
    <source>
        <dbReference type="PIRSR" id="PIRSR606689-1"/>
    </source>
</evidence>
<keyword evidence="4" id="KW-0479">Metal-binding</keyword>
<reference evidence="5 6" key="1">
    <citation type="submission" date="2015-04" db="EMBL/GenBank/DDBJ databases">
        <title>Lasius niger genome sequencing.</title>
        <authorList>
            <person name="Konorov E.A."/>
            <person name="Nikitin M.A."/>
            <person name="Kirill M.V."/>
            <person name="Chang P."/>
        </authorList>
    </citation>
    <scope>NUCLEOTIDE SEQUENCE [LARGE SCALE GENOMIC DNA]</scope>
    <source>
        <tissue evidence="5">Whole</tissue>
    </source>
</reference>
<comment type="caution">
    <text evidence="5">The sequence shown here is derived from an EMBL/GenBank/DDBJ whole genome shotgun (WGS) entry which is preliminary data.</text>
</comment>